<gene>
    <name evidence="3" type="ORF">ACFQ5P_20200</name>
</gene>
<proteinExistence type="predicted"/>
<dbReference type="InterPro" id="IPR001584">
    <property type="entry name" value="Integrase_cat-core"/>
</dbReference>
<dbReference type="EMBL" id="JBHTOQ010000090">
    <property type="protein sequence ID" value="MFD1483617.1"/>
    <property type="molecule type" value="Genomic_DNA"/>
</dbReference>
<dbReference type="InterPro" id="IPR053392">
    <property type="entry name" value="Transposase_IS30-like"/>
</dbReference>
<evidence type="ECO:0000313" key="4">
    <source>
        <dbReference type="Proteomes" id="UP001597302"/>
    </source>
</evidence>
<reference evidence="4" key="1">
    <citation type="journal article" date="2019" name="Int. J. Syst. Evol. Microbiol.">
        <title>The Global Catalogue of Microorganisms (GCM) 10K type strain sequencing project: providing services to taxonomists for standard genome sequencing and annotation.</title>
        <authorList>
            <consortium name="The Broad Institute Genomics Platform"/>
            <consortium name="The Broad Institute Genome Sequencing Center for Infectious Disease"/>
            <person name="Wu L."/>
            <person name="Ma J."/>
        </authorList>
    </citation>
    <scope>NUCLEOTIDE SEQUENCE [LARGE SCALE GENOMIC DNA]</scope>
    <source>
        <strain evidence="4">CCM 8875</strain>
    </source>
</reference>
<feature type="domain" description="Integrase catalytic" evidence="2">
    <location>
        <begin position="161"/>
        <end position="325"/>
    </location>
</feature>
<dbReference type="SUPFAM" id="SSF53098">
    <property type="entry name" value="Ribonuclease H-like"/>
    <property type="match status" value="1"/>
</dbReference>
<name>A0ABW4E0V9_9RHOB</name>
<keyword evidence="1" id="KW-0233">DNA recombination</keyword>
<evidence type="ECO:0000259" key="2">
    <source>
        <dbReference type="PROSITE" id="PS50994"/>
    </source>
</evidence>
<dbReference type="InterPro" id="IPR051917">
    <property type="entry name" value="Transposase-Integrase"/>
</dbReference>
<keyword evidence="4" id="KW-1185">Reference proteome</keyword>
<dbReference type="PROSITE" id="PS50994">
    <property type="entry name" value="INTEGRASE"/>
    <property type="match status" value="1"/>
</dbReference>
<dbReference type="InterPro" id="IPR012337">
    <property type="entry name" value="RNaseH-like_sf"/>
</dbReference>
<evidence type="ECO:0000313" key="3">
    <source>
        <dbReference type="EMBL" id="MFD1483617.1"/>
    </source>
</evidence>
<accession>A0ABW4E0V9</accession>
<comment type="caution">
    <text evidence="3">The sequence shown here is derived from an EMBL/GenBank/DDBJ whole genome shotgun (WGS) entry which is preliminary data.</text>
</comment>
<dbReference type="InterPro" id="IPR025246">
    <property type="entry name" value="IS30-like_HTH"/>
</dbReference>
<evidence type="ECO:0000256" key="1">
    <source>
        <dbReference type="ARBA" id="ARBA00023172"/>
    </source>
</evidence>
<dbReference type="Gene3D" id="3.30.420.10">
    <property type="entry name" value="Ribonuclease H-like superfamily/Ribonuclease H"/>
    <property type="match status" value="1"/>
</dbReference>
<dbReference type="PANTHER" id="PTHR10948:SF23">
    <property type="entry name" value="TRANSPOSASE INSI FOR INSERTION SEQUENCE ELEMENT IS30A-RELATED"/>
    <property type="match status" value="1"/>
</dbReference>
<dbReference type="NCBIfam" id="NF033563">
    <property type="entry name" value="transpos_IS30"/>
    <property type="match status" value="1"/>
</dbReference>
<dbReference type="Proteomes" id="UP001597302">
    <property type="component" value="Unassembled WGS sequence"/>
</dbReference>
<dbReference type="Pfam" id="PF00665">
    <property type="entry name" value="rve"/>
    <property type="match status" value="1"/>
</dbReference>
<dbReference type="Pfam" id="PF13936">
    <property type="entry name" value="HTH_38"/>
    <property type="match status" value="1"/>
</dbReference>
<dbReference type="InterPro" id="IPR036397">
    <property type="entry name" value="RNaseH_sf"/>
</dbReference>
<dbReference type="RefSeq" id="WP_278248462.1">
    <property type="nucleotide sequence ID" value="NZ_CBCSAJ010000040.1"/>
</dbReference>
<dbReference type="PANTHER" id="PTHR10948">
    <property type="entry name" value="TRANSPOSASE"/>
    <property type="match status" value="1"/>
</dbReference>
<organism evidence="3 4">
    <name type="scientific">Paracoccus nototheniae</name>
    <dbReference type="NCBI Taxonomy" id="2489002"/>
    <lineage>
        <taxon>Bacteria</taxon>
        <taxon>Pseudomonadati</taxon>
        <taxon>Pseudomonadota</taxon>
        <taxon>Alphaproteobacteria</taxon>
        <taxon>Rhodobacterales</taxon>
        <taxon>Paracoccaceae</taxon>
        <taxon>Paracoccus</taxon>
    </lineage>
</organism>
<protein>
    <submittedName>
        <fullName evidence="3">IS30 family transposase</fullName>
    </submittedName>
</protein>
<sequence>MTSHLTLSERRIIAGMLQRKISVAQIAVQLGRHRSTIHREIKRNFWNDPEVPMATGYWQMNAQHLADERRKRQAKLLQDDDLRGGVIAALEAGWSPQQIAGRMRHERARRRVCHETIYRYVYSPDGRAQELARYLPERRRKRKARYARKPRSLVFPERCMIRNRPQAVKDRQVFGHWEADLMIFRKEHGPANLATVVERVSRYTAIFRNNDRRSRPIMDNLINLLSPLPWHARQSLTFDRGLEFVSWRELEKGLGAQAWFCDPQAPWQKPTVENTNRRVRRWLPRDTILLTIEQKELLGLAQRMNATPRKCLGYRTPAEVFREELAKASGVQ</sequence>